<dbReference type="InterPro" id="IPR050984">
    <property type="entry name" value="Gfo/Idh/MocA_domain"/>
</dbReference>
<gene>
    <name evidence="3" type="ORF">ACIBG2_00725</name>
</gene>
<name>A0ABW7YJU7_9ACTN</name>
<keyword evidence="4" id="KW-1185">Reference proteome</keyword>
<evidence type="ECO:0000313" key="4">
    <source>
        <dbReference type="Proteomes" id="UP001612741"/>
    </source>
</evidence>
<reference evidence="3 4" key="1">
    <citation type="submission" date="2024-10" db="EMBL/GenBank/DDBJ databases">
        <title>The Natural Products Discovery Center: Release of the First 8490 Sequenced Strains for Exploring Actinobacteria Biosynthetic Diversity.</title>
        <authorList>
            <person name="Kalkreuter E."/>
            <person name="Kautsar S.A."/>
            <person name="Yang D."/>
            <person name="Bader C.D."/>
            <person name="Teijaro C.N."/>
            <person name="Fluegel L."/>
            <person name="Davis C.M."/>
            <person name="Simpson J.R."/>
            <person name="Lauterbach L."/>
            <person name="Steele A.D."/>
            <person name="Gui C."/>
            <person name="Meng S."/>
            <person name="Li G."/>
            <person name="Viehrig K."/>
            <person name="Ye F."/>
            <person name="Su P."/>
            <person name="Kiefer A.F."/>
            <person name="Nichols A."/>
            <person name="Cepeda A.J."/>
            <person name="Yan W."/>
            <person name="Fan B."/>
            <person name="Jiang Y."/>
            <person name="Adhikari A."/>
            <person name="Zheng C.-J."/>
            <person name="Schuster L."/>
            <person name="Cowan T.M."/>
            <person name="Smanski M.J."/>
            <person name="Chevrette M.G."/>
            <person name="De Carvalho L.P.S."/>
            <person name="Shen B."/>
        </authorList>
    </citation>
    <scope>NUCLEOTIDE SEQUENCE [LARGE SCALE GENOMIC DNA]</scope>
    <source>
        <strain evidence="3 4">NPDC050545</strain>
    </source>
</reference>
<evidence type="ECO:0000256" key="1">
    <source>
        <dbReference type="ARBA" id="ARBA00023002"/>
    </source>
</evidence>
<organism evidence="3 4">
    <name type="scientific">Nonomuraea typhae</name>
    <dbReference type="NCBI Taxonomy" id="2603600"/>
    <lineage>
        <taxon>Bacteria</taxon>
        <taxon>Bacillati</taxon>
        <taxon>Actinomycetota</taxon>
        <taxon>Actinomycetes</taxon>
        <taxon>Streptosporangiales</taxon>
        <taxon>Streptosporangiaceae</taxon>
        <taxon>Nonomuraea</taxon>
    </lineage>
</organism>
<protein>
    <submittedName>
        <fullName evidence="3">Gfo/Idh/MocA family oxidoreductase</fullName>
    </submittedName>
</protein>
<keyword evidence="1" id="KW-0560">Oxidoreductase</keyword>
<feature type="domain" description="GFO/IDH/MocA-like oxidoreductase" evidence="2">
    <location>
        <begin position="13"/>
        <end position="122"/>
    </location>
</feature>
<dbReference type="Pfam" id="PF22725">
    <property type="entry name" value="GFO_IDH_MocA_C3"/>
    <property type="match status" value="1"/>
</dbReference>
<dbReference type="PANTHER" id="PTHR22604">
    <property type="entry name" value="OXIDOREDUCTASES"/>
    <property type="match status" value="1"/>
</dbReference>
<dbReference type="Proteomes" id="UP001612741">
    <property type="component" value="Unassembled WGS sequence"/>
</dbReference>
<evidence type="ECO:0000313" key="3">
    <source>
        <dbReference type="EMBL" id="MFI6495875.1"/>
    </source>
</evidence>
<dbReference type="RefSeq" id="WP_397077645.1">
    <property type="nucleotide sequence ID" value="NZ_JBITGY010000001.1"/>
</dbReference>
<proteinExistence type="predicted"/>
<dbReference type="Gene3D" id="3.30.360.10">
    <property type="entry name" value="Dihydrodipicolinate Reductase, domain 2"/>
    <property type="match status" value="1"/>
</dbReference>
<dbReference type="SUPFAM" id="SSF55347">
    <property type="entry name" value="Glyceraldehyde-3-phosphate dehydrogenase-like, C-terminal domain"/>
    <property type="match status" value="1"/>
</dbReference>
<sequence length="200" mass="21828">MEAMWMRFNPLIQRIARDERFGEIREVRAAFGFHQPYDPAHRLWDPALGGGALLDLGVYPFALAQLLLGTPLDMQVTGSLGPSGVDAEASVQLAYPGDARAMLETSLLKPLSNTATVIGSGMTAEIDASFWAPRRIVLTRPGAEPEELHLEAGEDGYRGEVREVAGAVAEGRTESSIMPLDDTLAVMRRLEEARRRLGAR</sequence>
<comment type="caution">
    <text evidence="3">The sequence shown here is derived from an EMBL/GenBank/DDBJ whole genome shotgun (WGS) entry which is preliminary data.</text>
</comment>
<accession>A0ABW7YJU7</accession>
<dbReference type="EMBL" id="JBITGY010000001">
    <property type="protein sequence ID" value="MFI6495875.1"/>
    <property type="molecule type" value="Genomic_DNA"/>
</dbReference>
<evidence type="ECO:0000259" key="2">
    <source>
        <dbReference type="Pfam" id="PF22725"/>
    </source>
</evidence>
<dbReference type="PANTHER" id="PTHR22604:SF105">
    <property type="entry name" value="TRANS-1,2-DIHYDROBENZENE-1,2-DIOL DEHYDROGENASE"/>
    <property type="match status" value="1"/>
</dbReference>
<dbReference type="InterPro" id="IPR055170">
    <property type="entry name" value="GFO_IDH_MocA-like_dom"/>
</dbReference>